<accession>A0A2P9AS25</accession>
<evidence type="ECO:0000256" key="1">
    <source>
        <dbReference type="SAM" id="Phobius"/>
    </source>
</evidence>
<keyword evidence="1" id="KW-1133">Transmembrane helix</keyword>
<name>A0A2P9AS25_9HYPH</name>
<gene>
    <name evidence="2" type="ORF">BQ8482_380142</name>
</gene>
<keyword evidence="3" id="KW-1185">Reference proteome</keyword>
<reference evidence="3" key="1">
    <citation type="submission" date="2016-12" db="EMBL/GenBank/DDBJ databases">
        <authorList>
            <person name="Brunel B."/>
        </authorList>
    </citation>
    <scope>NUCLEOTIDE SEQUENCE [LARGE SCALE GENOMIC DNA]</scope>
</reference>
<dbReference type="EMBL" id="FUIG01000046">
    <property type="protein sequence ID" value="SJM33959.1"/>
    <property type="molecule type" value="Genomic_DNA"/>
</dbReference>
<dbReference type="AlphaFoldDB" id="A0A2P9AS25"/>
<evidence type="ECO:0000313" key="3">
    <source>
        <dbReference type="Proteomes" id="UP000245698"/>
    </source>
</evidence>
<feature type="transmembrane region" description="Helical" evidence="1">
    <location>
        <begin position="12"/>
        <end position="33"/>
    </location>
</feature>
<organism evidence="2 3">
    <name type="scientific">Mesorhizobium delmotii</name>
    <dbReference type="NCBI Taxonomy" id="1631247"/>
    <lineage>
        <taxon>Bacteria</taxon>
        <taxon>Pseudomonadati</taxon>
        <taxon>Pseudomonadota</taxon>
        <taxon>Alphaproteobacteria</taxon>
        <taxon>Hyphomicrobiales</taxon>
        <taxon>Phyllobacteriaceae</taxon>
        <taxon>Mesorhizobium</taxon>
    </lineage>
</organism>
<keyword evidence="1" id="KW-0472">Membrane</keyword>
<dbReference type="Proteomes" id="UP000245698">
    <property type="component" value="Unassembled WGS sequence"/>
</dbReference>
<proteinExistence type="predicted"/>
<protein>
    <submittedName>
        <fullName evidence="2">Uncharacterized protein</fullName>
    </submittedName>
</protein>
<keyword evidence="1" id="KW-0812">Transmembrane</keyword>
<sequence length="46" mass="4959">MIGLVQNGLNLMGVENDICLIVTGLLLVLAVSIDKRIEKAMGQQSF</sequence>
<evidence type="ECO:0000313" key="2">
    <source>
        <dbReference type="EMBL" id="SJM33959.1"/>
    </source>
</evidence>
<dbReference type="RefSeq" id="WP_208867853.1">
    <property type="nucleotide sequence ID" value="NZ_FUIG01000046.1"/>
</dbReference>